<reference evidence="4 5" key="1">
    <citation type="submission" date="2024-05" db="EMBL/GenBank/DDBJ databases">
        <title>A draft genome resource for the thread blight pathogen Marasmius tenuissimus strain MS-2.</title>
        <authorList>
            <person name="Yulfo-Soto G.E."/>
            <person name="Baruah I.K."/>
            <person name="Amoako-Attah I."/>
            <person name="Bukari Y."/>
            <person name="Meinhardt L.W."/>
            <person name="Bailey B.A."/>
            <person name="Cohen S.P."/>
        </authorList>
    </citation>
    <scope>NUCLEOTIDE SEQUENCE [LARGE SCALE GENOMIC DNA]</scope>
    <source>
        <strain evidence="4 5">MS-2</strain>
    </source>
</reference>
<feature type="signal peptide" evidence="2">
    <location>
        <begin position="1"/>
        <end position="20"/>
    </location>
</feature>
<evidence type="ECO:0000256" key="2">
    <source>
        <dbReference type="SAM" id="SignalP"/>
    </source>
</evidence>
<evidence type="ECO:0000313" key="4">
    <source>
        <dbReference type="EMBL" id="KAL0060631.1"/>
    </source>
</evidence>
<feature type="chain" id="PRO_5046971975" description="Yeast cell wall synthesis Kre9/Knh1-like N-terminal domain-containing protein" evidence="2">
    <location>
        <begin position="21"/>
        <end position="131"/>
    </location>
</feature>
<gene>
    <name evidence="4" type="ORF">AAF712_012574</name>
</gene>
<comment type="caution">
    <text evidence="4">The sequence shown here is derived from an EMBL/GenBank/DDBJ whole genome shotgun (WGS) entry which is preliminary data.</text>
</comment>
<dbReference type="EMBL" id="JBBXMP010000167">
    <property type="protein sequence ID" value="KAL0060631.1"/>
    <property type="molecule type" value="Genomic_DNA"/>
</dbReference>
<organism evidence="4 5">
    <name type="scientific">Marasmius tenuissimus</name>
    <dbReference type="NCBI Taxonomy" id="585030"/>
    <lineage>
        <taxon>Eukaryota</taxon>
        <taxon>Fungi</taxon>
        <taxon>Dikarya</taxon>
        <taxon>Basidiomycota</taxon>
        <taxon>Agaricomycotina</taxon>
        <taxon>Agaricomycetes</taxon>
        <taxon>Agaricomycetidae</taxon>
        <taxon>Agaricales</taxon>
        <taxon>Marasmiineae</taxon>
        <taxon>Marasmiaceae</taxon>
        <taxon>Marasmius</taxon>
    </lineage>
</organism>
<dbReference type="InterPro" id="IPR018466">
    <property type="entry name" value="Kre9/Knh1-like_N"/>
</dbReference>
<evidence type="ECO:0000256" key="1">
    <source>
        <dbReference type="ARBA" id="ARBA00022729"/>
    </source>
</evidence>
<keyword evidence="1 2" id="KW-0732">Signal</keyword>
<accession>A0ABR2ZI36</accession>
<evidence type="ECO:0000313" key="5">
    <source>
        <dbReference type="Proteomes" id="UP001437256"/>
    </source>
</evidence>
<dbReference type="Proteomes" id="UP001437256">
    <property type="component" value="Unassembled WGS sequence"/>
</dbReference>
<keyword evidence="5" id="KW-1185">Reference proteome</keyword>
<name>A0ABR2ZI36_9AGAR</name>
<protein>
    <recommendedName>
        <fullName evidence="3">Yeast cell wall synthesis Kre9/Knh1-like N-terminal domain-containing protein</fullName>
    </recommendedName>
</protein>
<feature type="domain" description="Yeast cell wall synthesis Kre9/Knh1-like N-terminal" evidence="3">
    <location>
        <begin position="35"/>
        <end position="126"/>
    </location>
</feature>
<evidence type="ECO:0000259" key="3">
    <source>
        <dbReference type="Pfam" id="PF10342"/>
    </source>
</evidence>
<proteinExistence type="predicted"/>
<sequence length="131" mass="13982">MQLGLSALLALFAATATVSASPLAKRDIWSPPITSPDATTVWEAGQVVQVTWDTANPPEVFPDGGQITLKNFNTALFDDTVFNVVVKEGFSLTDGSAEITVPSNIPTDDQYFITLFGDSGNTSPNFRIEGN</sequence>
<dbReference type="Pfam" id="PF10342">
    <property type="entry name" value="Kre9_KNH"/>
    <property type="match status" value="1"/>
</dbReference>